<proteinExistence type="predicted"/>
<sequence length="195" mass="21333">MTTLITHPLPALALGLALGSRVIPPRLLWLGAIAACLPDADMLAFRLGIAYQDVLGHRGFSHSLLFAGLCGILAMLACRGLRCRPLTALLWVSAAVGSHSLLDAMTNGGLGVAWLWPWDAQRYFLPWRPIEVSPFLHGFFTPRGLAVLASEWRWVWQPCLAISATVWLLRLGLQRLRSGKPQPAVQAETEPPSAR</sequence>
<comment type="caution">
    <text evidence="1">The sequence shown here is derived from an EMBL/GenBank/DDBJ whole genome shotgun (WGS) entry which is preliminary data.</text>
</comment>
<reference evidence="1 2" key="1">
    <citation type="submission" date="2020-08" db="EMBL/GenBank/DDBJ databases">
        <title>Functional genomics of gut bacteria from endangered species of beetles.</title>
        <authorList>
            <person name="Carlos-Shanley C."/>
        </authorList>
    </citation>
    <scope>NUCLEOTIDE SEQUENCE [LARGE SCALE GENOMIC DNA]</scope>
    <source>
        <strain evidence="1 2">S00202</strain>
    </source>
</reference>
<dbReference type="AlphaFoldDB" id="A0A7X0ET23"/>
<dbReference type="PANTHER" id="PTHR35531">
    <property type="entry name" value="INNER MEMBRANE PROTEIN YBCI-RELATED"/>
    <property type="match status" value="1"/>
</dbReference>
<protein>
    <submittedName>
        <fullName evidence="1">Inner membrane protein</fullName>
    </submittedName>
</protein>
<name>A0A7X0ET23_9PSED</name>
<dbReference type="InterPro" id="IPR007404">
    <property type="entry name" value="YdjM-like"/>
</dbReference>
<dbReference type="Pfam" id="PF04307">
    <property type="entry name" value="YdjM"/>
    <property type="match status" value="1"/>
</dbReference>
<evidence type="ECO:0000313" key="2">
    <source>
        <dbReference type="Proteomes" id="UP000557193"/>
    </source>
</evidence>
<dbReference type="PANTHER" id="PTHR35531:SF1">
    <property type="entry name" value="INNER MEMBRANE PROTEIN YBCI-RELATED"/>
    <property type="match status" value="1"/>
</dbReference>
<evidence type="ECO:0000313" key="1">
    <source>
        <dbReference type="EMBL" id="MBB6340161.1"/>
    </source>
</evidence>
<organism evidence="1 2">
    <name type="scientific">Pseudomonas fluvialis</name>
    <dbReference type="NCBI Taxonomy" id="1793966"/>
    <lineage>
        <taxon>Bacteria</taxon>
        <taxon>Pseudomonadati</taxon>
        <taxon>Pseudomonadota</taxon>
        <taxon>Gammaproteobacteria</taxon>
        <taxon>Pseudomonadales</taxon>
        <taxon>Pseudomonadaceae</taxon>
        <taxon>Pseudomonas</taxon>
    </lineage>
</organism>
<dbReference type="Proteomes" id="UP000557193">
    <property type="component" value="Unassembled WGS sequence"/>
</dbReference>
<dbReference type="EMBL" id="JACHLL010000001">
    <property type="protein sequence ID" value="MBB6340161.1"/>
    <property type="molecule type" value="Genomic_DNA"/>
</dbReference>
<dbReference type="RefSeq" id="WP_184680046.1">
    <property type="nucleotide sequence ID" value="NZ_JACHLL010000001.1"/>
</dbReference>
<keyword evidence="2" id="KW-1185">Reference proteome</keyword>
<accession>A0A7X0ET23</accession>
<gene>
    <name evidence="1" type="ORF">HNP49_000311</name>
</gene>